<evidence type="ECO:0000313" key="3">
    <source>
        <dbReference type="Proteomes" id="UP001214043"/>
    </source>
</evidence>
<dbReference type="AlphaFoldDB" id="A0AAF0CGH5"/>
<name>A0AAF0CGH5_9PROT</name>
<dbReference type="EMBL" id="CP118166">
    <property type="protein sequence ID" value="WDI32188.1"/>
    <property type="molecule type" value="Genomic_DNA"/>
</dbReference>
<proteinExistence type="predicted"/>
<evidence type="ECO:0000256" key="1">
    <source>
        <dbReference type="SAM" id="SignalP"/>
    </source>
</evidence>
<feature type="signal peptide" evidence="1">
    <location>
        <begin position="1"/>
        <end position="32"/>
    </location>
</feature>
<protein>
    <submittedName>
        <fullName evidence="2">Uncharacterized protein</fullName>
    </submittedName>
</protein>
<accession>A0AAF0CGH5</accession>
<sequence length="183" mass="20053">MKAVSKVTKLRFAFSALAVFALAGAGASAANAQSNRSQNDAARAELQIPLDRPVGVEGRLAQTLWGTGSEKDLYDMRLINEVRRLARVPGAMRNTKVWTTRADVSALAGEEILIQIRSPLTCGSLGCEMIVLSEASGSPLVLLRTIGDTIDAPRMDELVVNRGSNRERAWRLRSNRFQQMDKR</sequence>
<feature type="chain" id="PRO_5042046679" evidence="1">
    <location>
        <begin position="33"/>
        <end position="183"/>
    </location>
</feature>
<dbReference type="KEGG" id="hfl:PUV54_03150"/>
<gene>
    <name evidence="2" type="ORF">PUV54_03150</name>
</gene>
<reference evidence="2" key="1">
    <citation type="submission" date="2023-02" db="EMBL/GenBank/DDBJ databases">
        <title>Genome sequence of Hyphococcus flavus.</title>
        <authorList>
            <person name="Rong J.-C."/>
            <person name="Zhao Q."/>
            <person name="Yi M."/>
            <person name="Wu J.-Y."/>
        </authorList>
    </citation>
    <scope>NUCLEOTIDE SEQUENCE</scope>
    <source>
        <strain evidence="2">MCCC 1K03223</strain>
    </source>
</reference>
<organism evidence="2 3">
    <name type="scientific">Hyphococcus flavus</name>
    <dbReference type="NCBI Taxonomy" id="1866326"/>
    <lineage>
        <taxon>Bacteria</taxon>
        <taxon>Pseudomonadati</taxon>
        <taxon>Pseudomonadota</taxon>
        <taxon>Alphaproteobacteria</taxon>
        <taxon>Parvularculales</taxon>
        <taxon>Parvularculaceae</taxon>
        <taxon>Hyphococcus</taxon>
    </lineage>
</organism>
<keyword evidence="3" id="KW-1185">Reference proteome</keyword>
<keyword evidence="1" id="KW-0732">Signal</keyword>
<evidence type="ECO:0000313" key="2">
    <source>
        <dbReference type="EMBL" id="WDI32188.1"/>
    </source>
</evidence>
<dbReference type="Proteomes" id="UP001214043">
    <property type="component" value="Chromosome"/>
</dbReference>
<dbReference type="RefSeq" id="WP_274494089.1">
    <property type="nucleotide sequence ID" value="NZ_CP118166.1"/>
</dbReference>